<dbReference type="InterPro" id="IPR016161">
    <property type="entry name" value="Ald_DH/histidinol_DH"/>
</dbReference>
<dbReference type="Pfam" id="PF00171">
    <property type="entry name" value="Aldedh"/>
    <property type="match status" value="1"/>
</dbReference>
<evidence type="ECO:0000256" key="6">
    <source>
        <dbReference type="ARBA" id="ARBA00067277"/>
    </source>
</evidence>
<dbReference type="InterPro" id="IPR015590">
    <property type="entry name" value="Aldehyde_DH_dom"/>
</dbReference>
<dbReference type="EMBL" id="JACCBX010000005">
    <property type="protein sequence ID" value="NYE05740.1"/>
    <property type="molecule type" value="Genomic_DNA"/>
</dbReference>
<proteinExistence type="inferred from homology"/>
<comment type="function">
    <text evidence="4">Part of the sulfo-TAL (or sulfo-SFT) pathway, a D-sulfoquinovose degradation pathway that produces sulfolactate (SL). Catalyzes the oxidation of 3-sulfolactaldehyde (SLA) to sulfolactate (SL).</text>
</comment>
<organism evidence="8 9">
    <name type="scientific">Neobacillus niacini</name>
    <dbReference type="NCBI Taxonomy" id="86668"/>
    <lineage>
        <taxon>Bacteria</taxon>
        <taxon>Bacillati</taxon>
        <taxon>Bacillota</taxon>
        <taxon>Bacilli</taxon>
        <taxon>Bacillales</taxon>
        <taxon>Bacillaceae</taxon>
        <taxon>Neobacillus</taxon>
    </lineage>
</organism>
<evidence type="ECO:0000313" key="8">
    <source>
        <dbReference type="EMBL" id="NYE05740.1"/>
    </source>
</evidence>
<reference evidence="9" key="2">
    <citation type="submission" date="2020-08" db="EMBL/GenBank/DDBJ databases">
        <title>The Agave Microbiome: Exploring the role of microbial communities in plant adaptations to desert environments.</title>
        <authorList>
            <person name="Partida-Martinez L.P."/>
        </authorList>
    </citation>
    <scope>NUCLEOTIDE SEQUENCE [LARGE SCALE GENOMIC DNA]</scope>
    <source>
        <strain evidence="9">AT2.8</strain>
    </source>
</reference>
<evidence type="ECO:0000256" key="5">
    <source>
        <dbReference type="ARBA" id="ARBA00066984"/>
    </source>
</evidence>
<dbReference type="AlphaFoldDB" id="A0A852TAC6"/>
<comment type="similarity">
    <text evidence="1">Belongs to the aldehyde dehydrogenase family.</text>
</comment>
<comment type="caution">
    <text evidence="8">The sequence shown here is derived from an EMBL/GenBank/DDBJ whole genome shotgun (WGS) entry which is preliminary data.</text>
</comment>
<evidence type="ECO:0000313" key="9">
    <source>
        <dbReference type="Proteomes" id="UP000548423"/>
    </source>
</evidence>
<accession>A0A852TAC6</accession>
<evidence type="ECO:0000256" key="2">
    <source>
        <dbReference type="ARBA" id="ARBA00023002"/>
    </source>
</evidence>
<reference evidence="9" key="1">
    <citation type="submission" date="2020-07" db="EMBL/GenBank/DDBJ databases">
        <authorList>
            <person name="Partida-Martinez L."/>
            <person name="Huntemann M."/>
            <person name="Clum A."/>
            <person name="Wang J."/>
            <person name="Palaniappan K."/>
            <person name="Ritter S."/>
            <person name="Chen I.-M."/>
            <person name="Stamatis D."/>
            <person name="Reddy T."/>
            <person name="O'Malley R."/>
            <person name="Daum C."/>
            <person name="Shapiro N."/>
            <person name="Ivanova N."/>
            <person name="Kyrpides N."/>
            <person name="Woyke T."/>
        </authorList>
    </citation>
    <scope>NUCLEOTIDE SEQUENCE [LARGE SCALE GENOMIC DNA]</scope>
    <source>
        <strain evidence="9">AT2.8</strain>
    </source>
</reference>
<dbReference type="CDD" id="cd07078">
    <property type="entry name" value="ALDH"/>
    <property type="match status" value="1"/>
</dbReference>
<evidence type="ECO:0000256" key="4">
    <source>
        <dbReference type="ARBA" id="ARBA00054572"/>
    </source>
</evidence>
<dbReference type="PANTHER" id="PTHR43353:SF6">
    <property type="entry name" value="CYTOPLASMIC ALDEHYDE DEHYDROGENASE (EUROFUNG)"/>
    <property type="match status" value="1"/>
</dbReference>
<dbReference type="FunFam" id="3.40.309.10:FF:000009">
    <property type="entry name" value="Aldehyde dehydrogenase A"/>
    <property type="match status" value="1"/>
</dbReference>
<feature type="domain" description="Aldehyde dehydrogenase" evidence="7">
    <location>
        <begin position="18"/>
        <end position="482"/>
    </location>
</feature>
<evidence type="ECO:0000259" key="7">
    <source>
        <dbReference type="Pfam" id="PF00171"/>
    </source>
</evidence>
<dbReference type="PANTHER" id="PTHR43353">
    <property type="entry name" value="SUCCINATE-SEMIALDEHYDE DEHYDROGENASE, MITOCHONDRIAL"/>
    <property type="match status" value="1"/>
</dbReference>
<dbReference type="EC" id="1.2.1.97" evidence="5"/>
<dbReference type="GO" id="GO:0009450">
    <property type="term" value="P:gamma-aminobutyric acid catabolic process"/>
    <property type="evidence" value="ECO:0007669"/>
    <property type="project" value="TreeGrafter"/>
</dbReference>
<sequence length="487" mass="52012">MAIQTNTEVAKLLIGGQWVESTEGKYLETYNPATGEVVGKVPEGTIEDIHKAVAAAKQGQPALAALSLFERSALLNKIANALELRKEEIARVCSLEEGKPLYGEAIFEVGAAVQGFRNAAEQVKYLEGTTIPVEGKTKKAFNFYQPKGIYAVITPFNFPVNIPVEYIGPNIAAGNAIVWVPAPTTALTGLKLAEVIQSAGIPDGVLNVVTGKGEVIGDELVGHPDINGIGFTGSTPTGNIISRRGAGKHQVMELGGNGPTIVLEDADVAKAAESIFYGCFVNAGQTCSSTERILIHESLQDEFVEKLLAKVQAEIKLGDPLLAETTMGPLHNEGIASKMDAHVQDAIAKGAELVYGGKRASGYSTNLYYEPTILKNCSQDSLVNLEETFGPIAPIVTFKTKEEAIEIARQGNFGLLASVFTESSKNAFFFIENLKHGIVNINEHSNYWELHIPFGGGAGTKSGQGRIGGKQLIEAMSNLKTVIWELS</sequence>
<evidence type="ECO:0000256" key="1">
    <source>
        <dbReference type="ARBA" id="ARBA00009986"/>
    </source>
</evidence>
<comment type="catalytic activity">
    <reaction evidence="3">
        <text>(2S)-3-sulfolactaldehyde + NAD(+) + H2O = (2S)-3-sulfolactate + NADH + 2 H(+)</text>
        <dbReference type="Rhea" id="RHEA:47932"/>
        <dbReference type="ChEBI" id="CHEBI:15377"/>
        <dbReference type="ChEBI" id="CHEBI:15378"/>
        <dbReference type="ChEBI" id="CHEBI:57540"/>
        <dbReference type="ChEBI" id="CHEBI:57945"/>
        <dbReference type="ChEBI" id="CHEBI:61289"/>
        <dbReference type="ChEBI" id="CHEBI:90109"/>
        <dbReference type="EC" id="1.2.1.97"/>
    </reaction>
    <physiologicalReaction direction="left-to-right" evidence="3">
        <dbReference type="Rhea" id="RHEA:47933"/>
    </physiologicalReaction>
</comment>
<gene>
    <name evidence="8" type="ORF">F4694_002515</name>
</gene>
<dbReference type="Gene3D" id="3.40.605.10">
    <property type="entry name" value="Aldehyde Dehydrogenase, Chain A, domain 1"/>
    <property type="match status" value="1"/>
</dbReference>
<evidence type="ECO:0000256" key="3">
    <source>
        <dbReference type="ARBA" id="ARBA00050326"/>
    </source>
</evidence>
<dbReference type="Proteomes" id="UP000548423">
    <property type="component" value="Unassembled WGS sequence"/>
</dbReference>
<dbReference type="Gene3D" id="3.40.309.10">
    <property type="entry name" value="Aldehyde Dehydrogenase, Chain A, domain 2"/>
    <property type="match status" value="1"/>
</dbReference>
<dbReference type="GO" id="GO:0004777">
    <property type="term" value="F:succinate-semialdehyde dehydrogenase (NAD+) activity"/>
    <property type="evidence" value="ECO:0007669"/>
    <property type="project" value="TreeGrafter"/>
</dbReference>
<name>A0A852TAC6_9BACI</name>
<dbReference type="FunFam" id="3.40.605.10:FF:000007">
    <property type="entry name" value="NAD/NADP-dependent betaine aldehyde dehydrogenase"/>
    <property type="match status" value="1"/>
</dbReference>
<dbReference type="SUPFAM" id="SSF53720">
    <property type="entry name" value="ALDH-like"/>
    <property type="match status" value="1"/>
</dbReference>
<dbReference type="InterPro" id="IPR050740">
    <property type="entry name" value="Aldehyde_DH_Superfamily"/>
</dbReference>
<protein>
    <recommendedName>
        <fullName evidence="6">3-sulfolactaldehyde dehydrogenase</fullName>
        <ecNumber evidence="5">1.2.1.97</ecNumber>
    </recommendedName>
</protein>
<dbReference type="InterPro" id="IPR016163">
    <property type="entry name" value="Ald_DH_C"/>
</dbReference>
<keyword evidence="2 8" id="KW-0560">Oxidoreductase</keyword>
<dbReference type="InterPro" id="IPR016162">
    <property type="entry name" value="Ald_DH_N"/>
</dbReference>